<feature type="compositionally biased region" description="Basic and acidic residues" evidence="1">
    <location>
        <begin position="45"/>
        <end position="62"/>
    </location>
</feature>
<feature type="region of interest" description="Disordered" evidence="1">
    <location>
        <begin position="261"/>
        <end position="288"/>
    </location>
</feature>
<dbReference type="EMBL" id="HBGF01024413">
    <property type="protein sequence ID" value="CAD9118765.1"/>
    <property type="molecule type" value="Transcribed_RNA"/>
</dbReference>
<feature type="compositionally biased region" description="Basic and acidic residues" evidence="1">
    <location>
        <begin position="70"/>
        <end position="82"/>
    </location>
</feature>
<feature type="compositionally biased region" description="Basic and acidic residues" evidence="1">
    <location>
        <begin position="115"/>
        <end position="129"/>
    </location>
</feature>
<organism evidence="2">
    <name type="scientific">Neobodo designis</name>
    <name type="common">Flagellated protozoan</name>
    <name type="synonym">Bodo designis</name>
    <dbReference type="NCBI Taxonomy" id="312471"/>
    <lineage>
        <taxon>Eukaryota</taxon>
        <taxon>Discoba</taxon>
        <taxon>Euglenozoa</taxon>
        <taxon>Kinetoplastea</taxon>
        <taxon>Metakinetoplastina</taxon>
        <taxon>Neobodonida</taxon>
        <taxon>Neobodo</taxon>
    </lineage>
</organism>
<evidence type="ECO:0000313" key="2">
    <source>
        <dbReference type="EMBL" id="CAD9118765.1"/>
    </source>
</evidence>
<protein>
    <submittedName>
        <fullName evidence="2">Uncharacterized protein</fullName>
    </submittedName>
</protein>
<name>A0A7S1Q485_NEODS</name>
<accession>A0A7S1Q485</accession>
<feature type="region of interest" description="Disordered" evidence="1">
    <location>
        <begin position="1"/>
        <end position="197"/>
    </location>
</feature>
<sequence length="288" mass="31484">MSNEDENTTATEQPQQQQEEARPTSSAEAPRRTGKTSGVAATHALVKELEQQYRAARKDWKHPSPAFSARGERFAKSRKVVDAEYDQEVGSIARERHGFSKKGTWSANAEPQRPPTRELPCKGEYEPKSPQKRGASSKGHSAFASNSPRYEAPKIFAGQDSAGLSHAEPTSAKDKGKGTSPMRSRSPRFQDAPVWTQAQYEQSYGTMAKSLEASKGKGSSWSKSKTAQRPEPRKLVDKVYETNGHGDKRNPTKAAFAGAVPRFPEEKPRAPPVGQYTSPLIAAGMGVE</sequence>
<evidence type="ECO:0000256" key="1">
    <source>
        <dbReference type="SAM" id="MobiDB-lite"/>
    </source>
</evidence>
<feature type="compositionally biased region" description="Low complexity" evidence="1">
    <location>
        <begin position="216"/>
        <end position="225"/>
    </location>
</feature>
<reference evidence="2" key="1">
    <citation type="submission" date="2021-01" db="EMBL/GenBank/DDBJ databases">
        <authorList>
            <person name="Corre E."/>
            <person name="Pelletier E."/>
            <person name="Niang G."/>
            <person name="Scheremetjew M."/>
            <person name="Finn R."/>
            <person name="Kale V."/>
            <person name="Holt S."/>
            <person name="Cochrane G."/>
            <person name="Meng A."/>
            <person name="Brown T."/>
            <person name="Cohen L."/>
        </authorList>
    </citation>
    <scope>NUCLEOTIDE SEQUENCE</scope>
    <source>
        <strain evidence="2">CCAP 1951/1</strain>
    </source>
</reference>
<feature type="compositionally biased region" description="Low complexity" evidence="1">
    <location>
        <begin position="8"/>
        <end position="18"/>
    </location>
</feature>
<proteinExistence type="predicted"/>
<gene>
    <name evidence="2" type="ORF">NDES1114_LOCUS16202</name>
</gene>
<dbReference type="AlphaFoldDB" id="A0A7S1Q485"/>
<feature type="region of interest" description="Disordered" evidence="1">
    <location>
        <begin position="210"/>
        <end position="235"/>
    </location>
</feature>